<evidence type="ECO:0000256" key="3">
    <source>
        <dbReference type="ARBA" id="ARBA00012944"/>
    </source>
</evidence>
<evidence type="ECO:0000256" key="4">
    <source>
        <dbReference type="ARBA" id="ARBA00021008"/>
    </source>
</evidence>
<evidence type="ECO:0000256" key="12">
    <source>
        <dbReference type="ARBA" id="ARBA00023027"/>
    </source>
</evidence>
<evidence type="ECO:0000256" key="8">
    <source>
        <dbReference type="ARBA" id="ARBA00022792"/>
    </source>
</evidence>
<feature type="transmembrane region" description="Helical" evidence="18">
    <location>
        <begin position="80"/>
        <end position="100"/>
    </location>
</feature>
<evidence type="ECO:0000259" key="19">
    <source>
        <dbReference type="Pfam" id="PF00361"/>
    </source>
</evidence>
<evidence type="ECO:0000256" key="11">
    <source>
        <dbReference type="ARBA" id="ARBA00022989"/>
    </source>
</evidence>
<evidence type="ECO:0000256" key="16">
    <source>
        <dbReference type="ARBA" id="ARBA00031028"/>
    </source>
</evidence>
<evidence type="ECO:0000256" key="18">
    <source>
        <dbReference type="SAM" id="Phobius"/>
    </source>
</evidence>
<name>A0AAU8L1A5_9BILA</name>
<proteinExistence type="inferred from homology"/>
<keyword evidence="7 18" id="KW-0812">Transmembrane</keyword>
<feature type="transmembrane region" description="Helical" evidence="18">
    <location>
        <begin position="212"/>
        <end position="231"/>
    </location>
</feature>
<feature type="transmembrane region" description="Helical" evidence="18">
    <location>
        <begin position="132"/>
        <end position="152"/>
    </location>
</feature>
<evidence type="ECO:0000256" key="7">
    <source>
        <dbReference type="ARBA" id="ARBA00022692"/>
    </source>
</evidence>
<evidence type="ECO:0000256" key="13">
    <source>
        <dbReference type="ARBA" id="ARBA00023075"/>
    </source>
</evidence>
<dbReference type="EMBL" id="PP990757">
    <property type="protein sequence ID" value="XCN35342.1"/>
    <property type="molecule type" value="Genomic_DNA"/>
</dbReference>
<keyword evidence="5" id="KW-0813">Transport</keyword>
<evidence type="ECO:0000256" key="14">
    <source>
        <dbReference type="ARBA" id="ARBA00023128"/>
    </source>
</evidence>
<dbReference type="PANTHER" id="PTHR46552">
    <property type="entry name" value="NADH-UBIQUINONE OXIDOREDUCTASE CHAIN 2"/>
    <property type="match status" value="1"/>
</dbReference>
<evidence type="ECO:0000256" key="9">
    <source>
        <dbReference type="ARBA" id="ARBA00022967"/>
    </source>
</evidence>
<evidence type="ECO:0000256" key="10">
    <source>
        <dbReference type="ARBA" id="ARBA00022982"/>
    </source>
</evidence>
<keyword evidence="9" id="KW-1278">Translocase</keyword>
<evidence type="ECO:0000256" key="6">
    <source>
        <dbReference type="ARBA" id="ARBA00022660"/>
    </source>
</evidence>
<organism evidence="20">
    <name type="scientific">Bryozoa sp</name>
    <dbReference type="NCBI Taxonomy" id="2813608"/>
    <lineage>
        <taxon>Eukaryota</taxon>
        <taxon>Metazoa</taxon>
        <taxon>Spiralia</taxon>
        <taxon>Lophotrochozoa</taxon>
        <taxon>Bryozoa</taxon>
    </lineage>
</organism>
<comment type="catalytic activity">
    <reaction evidence="17">
        <text>a ubiquinone + NADH + 5 H(+)(in) = a ubiquinol + NAD(+) + 4 H(+)(out)</text>
        <dbReference type="Rhea" id="RHEA:29091"/>
        <dbReference type="Rhea" id="RHEA-COMP:9565"/>
        <dbReference type="Rhea" id="RHEA-COMP:9566"/>
        <dbReference type="ChEBI" id="CHEBI:15378"/>
        <dbReference type="ChEBI" id="CHEBI:16389"/>
        <dbReference type="ChEBI" id="CHEBI:17976"/>
        <dbReference type="ChEBI" id="CHEBI:57540"/>
        <dbReference type="ChEBI" id="CHEBI:57945"/>
        <dbReference type="EC" id="7.1.1.2"/>
    </reaction>
</comment>
<dbReference type="GO" id="GO:0006120">
    <property type="term" value="P:mitochondrial electron transport, NADH to ubiquinone"/>
    <property type="evidence" value="ECO:0007669"/>
    <property type="project" value="TreeGrafter"/>
</dbReference>
<dbReference type="InterPro" id="IPR001750">
    <property type="entry name" value="ND/Mrp_TM"/>
</dbReference>
<feature type="transmembrane region" description="Helical" evidence="18">
    <location>
        <begin position="251"/>
        <end position="274"/>
    </location>
</feature>
<dbReference type="GO" id="GO:0008137">
    <property type="term" value="F:NADH dehydrogenase (ubiquinone) activity"/>
    <property type="evidence" value="ECO:0007669"/>
    <property type="project" value="UniProtKB-EC"/>
</dbReference>
<evidence type="ECO:0000256" key="15">
    <source>
        <dbReference type="ARBA" id="ARBA00023136"/>
    </source>
</evidence>
<keyword evidence="15 18" id="KW-0472">Membrane</keyword>
<evidence type="ECO:0000256" key="1">
    <source>
        <dbReference type="ARBA" id="ARBA00004448"/>
    </source>
</evidence>
<comment type="similarity">
    <text evidence="2">Belongs to the complex I subunit 2 family.</text>
</comment>
<dbReference type="GO" id="GO:0005743">
    <property type="term" value="C:mitochondrial inner membrane"/>
    <property type="evidence" value="ECO:0007669"/>
    <property type="project" value="UniProtKB-SubCell"/>
</dbReference>
<dbReference type="AlphaFoldDB" id="A0AAU8L1A5"/>
<keyword evidence="6" id="KW-0679">Respiratory chain</keyword>
<keyword evidence="10" id="KW-0249">Electron transport</keyword>
<reference evidence="20" key="1">
    <citation type="submission" date="2024-06" db="EMBL/GenBank/DDBJ databases">
        <title>Genomic investigations of benthic invertebrates from the Clarion-Clipperton fields of polymetallic nodules.</title>
        <authorList>
            <person name="Gastineau R."/>
            <person name="Dabek P."/>
            <person name="Mianowicz K."/>
            <person name="Otis C."/>
            <person name="Stoyanova V."/>
            <person name="Krawcewicz A."/>
            <person name="Abramowski T."/>
        </authorList>
    </citation>
    <scope>NUCLEOTIDE SEQUENCE</scope>
</reference>
<feature type="domain" description="NADH:quinone oxidoreductase/Mrp antiporter transmembrane" evidence="19">
    <location>
        <begin position="80"/>
        <end position="259"/>
    </location>
</feature>
<keyword evidence="13" id="KW-0830">Ubiquinone</keyword>
<gene>
    <name evidence="20" type="primary">ND2</name>
</gene>
<evidence type="ECO:0000256" key="5">
    <source>
        <dbReference type="ARBA" id="ARBA00022448"/>
    </source>
</evidence>
<protein>
    <recommendedName>
        <fullName evidence="4">NADH-ubiquinone oxidoreductase chain 2</fullName>
        <ecNumber evidence="3">7.1.1.2</ecNumber>
    </recommendedName>
    <alternativeName>
        <fullName evidence="16">NADH dehydrogenase subunit 2</fullName>
    </alternativeName>
</protein>
<dbReference type="EC" id="7.1.1.2" evidence="3"/>
<dbReference type="PANTHER" id="PTHR46552:SF1">
    <property type="entry name" value="NADH-UBIQUINONE OXIDOREDUCTASE CHAIN 2"/>
    <property type="match status" value="1"/>
</dbReference>
<sequence length="299" mass="34970">MIFNLTKMISNWLKFWFTLMISVMSLLGLMMSSSWLMIWLFLEMNLMSIMPLLSFSVIYYFIIQSLGGMIFLFGSINKEMLFLMIGLMIKLAIFPFSFWVPTIINDAPWMGGALLSSVGKLMPLFTLLNFKMMNNSIFFFITVMWGSFYGVFQTKVKKILACSSVSHTGWLSMLLTLKIKNNIIYFISYFPLIFMLFLISKNSSNKYWKSLSYNKLTLLTILLILSGLPPFSGMWAKILTFMAFSFMPNMFFIMFFIMSAFNLFFYFKIIIGFMSNKYLKMNFKDMIFSLSLMVPQFII</sequence>
<feature type="transmembrane region" description="Helical" evidence="18">
    <location>
        <begin position="183"/>
        <end position="200"/>
    </location>
</feature>
<keyword evidence="8" id="KW-0999">Mitochondrion inner membrane</keyword>
<dbReference type="InterPro" id="IPR050175">
    <property type="entry name" value="Complex_I_Subunit_2"/>
</dbReference>
<keyword evidence="14 20" id="KW-0496">Mitochondrion</keyword>
<evidence type="ECO:0000256" key="2">
    <source>
        <dbReference type="ARBA" id="ARBA00007012"/>
    </source>
</evidence>
<evidence type="ECO:0000313" key="20">
    <source>
        <dbReference type="EMBL" id="XCN35342.1"/>
    </source>
</evidence>
<accession>A0AAU8L1A5</accession>
<feature type="transmembrane region" description="Helical" evidence="18">
    <location>
        <begin position="48"/>
        <end position="73"/>
    </location>
</feature>
<evidence type="ECO:0000256" key="17">
    <source>
        <dbReference type="ARBA" id="ARBA00049551"/>
    </source>
</evidence>
<comment type="subcellular location">
    <subcellularLocation>
        <location evidence="1">Mitochondrion inner membrane</location>
        <topology evidence="1">Multi-pass membrane protein</topology>
    </subcellularLocation>
</comment>
<keyword evidence="11 18" id="KW-1133">Transmembrane helix</keyword>
<dbReference type="Pfam" id="PF00361">
    <property type="entry name" value="Proton_antipo_M"/>
    <property type="match status" value="1"/>
</dbReference>
<geneLocation type="mitochondrion" evidence="20"/>
<feature type="transmembrane region" description="Helical" evidence="18">
    <location>
        <begin position="12"/>
        <end position="42"/>
    </location>
</feature>
<keyword evidence="12" id="KW-0520">NAD</keyword>